<gene>
    <name evidence="1" type="ORF">JR347_00930</name>
</gene>
<protein>
    <submittedName>
        <fullName evidence="1">Uncharacterized protein</fullName>
    </submittedName>
</protein>
<dbReference type="Proteomes" id="UP000662783">
    <property type="component" value="Chromosome"/>
</dbReference>
<reference evidence="1" key="1">
    <citation type="submission" date="2021-02" db="EMBL/GenBank/DDBJ databases">
        <title>Fulvivirga sp. S481 isolated from sea water.</title>
        <authorList>
            <person name="Bae S.S."/>
            <person name="Baek K."/>
        </authorList>
    </citation>
    <scope>NUCLEOTIDE SEQUENCE</scope>
    <source>
        <strain evidence="1">S481</strain>
    </source>
</reference>
<accession>A0A974WIB4</accession>
<organism evidence="1 2">
    <name type="scientific">Fulvivirga lutea</name>
    <dbReference type="NCBI Taxonomy" id="2810512"/>
    <lineage>
        <taxon>Bacteria</taxon>
        <taxon>Pseudomonadati</taxon>
        <taxon>Bacteroidota</taxon>
        <taxon>Cytophagia</taxon>
        <taxon>Cytophagales</taxon>
        <taxon>Fulvivirgaceae</taxon>
        <taxon>Fulvivirga</taxon>
    </lineage>
</organism>
<evidence type="ECO:0000313" key="2">
    <source>
        <dbReference type="Proteomes" id="UP000662783"/>
    </source>
</evidence>
<dbReference type="AlphaFoldDB" id="A0A974WIB4"/>
<sequence>MKFKVGLQSAIFTLTFVCISFLAKSQDDIEGLLLAGVEDANTLAEGYIEPFMNSFSTGLTGGWYSSGKTHKPLGMELLITANSVFIPSDDFFYSPNFINADYADPDVTRSPTVFGPENGEPQYRYDVDVNGQNFSGTFDAPPGIGLKENFPMEAIPVPMAQLGIGIYKNTDLKIRWTPKIDIGDDGEFKLLGFGIMHDVKQHIPGLKNIPFDLSALIGFTDMSLEYDLASATANNSPDASISTTNGKSTFDVNAWTIQGIISKKFSVISFYGGLGYNIVNSSLKLSGDYDITYDDGVNQEIETIVNPVNLEFSQSGPRLTAGFRLKLAIVTINADYTLQKNSMLTVGFGFSFREASSTN</sequence>
<keyword evidence="2" id="KW-1185">Reference proteome</keyword>
<proteinExistence type="predicted"/>
<name>A0A974WIB4_9BACT</name>
<dbReference type="RefSeq" id="WP_205722191.1">
    <property type="nucleotide sequence ID" value="NZ_CP070608.1"/>
</dbReference>
<dbReference type="EMBL" id="CP070608">
    <property type="protein sequence ID" value="QSE97682.1"/>
    <property type="molecule type" value="Genomic_DNA"/>
</dbReference>
<dbReference type="Pfam" id="PF20230">
    <property type="entry name" value="DUF6588"/>
    <property type="match status" value="1"/>
</dbReference>
<dbReference type="KEGG" id="fuv:JR347_00930"/>
<evidence type="ECO:0000313" key="1">
    <source>
        <dbReference type="EMBL" id="QSE97682.1"/>
    </source>
</evidence>
<dbReference type="InterPro" id="IPR046495">
    <property type="entry name" value="DUF6588"/>
</dbReference>